<comment type="caution">
    <text evidence="2">The sequence shown here is derived from an EMBL/GenBank/DDBJ whole genome shotgun (WGS) entry which is preliminary data.</text>
</comment>
<evidence type="ECO:0000259" key="1">
    <source>
        <dbReference type="Pfam" id="PF12146"/>
    </source>
</evidence>
<proteinExistence type="predicted"/>
<evidence type="ECO:0000313" key="4">
    <source>
        <dbReference type="Proteomes" id="UP000294063"/>
    </source>
</evidence>
<sequence>MNKIAFTQESHYLEAMQKHVTPFWERRQHGFYQGEKETQLHWVSFTSPANRKAIMVVNGRIESVYKYQELFYDLFCQGYDIYSFDHRGQGLSDRLTTNRDIGHIEEFNDYILDLNSMTQHLIAPEDYQDCYLLGHSMGGAIVTQYVETHSHPYSAVALSAPMHGIHIQPWLKPIAGPISRYLSRWASQPSYALGQAPYHAKPFLDNTLTTCEIRYQWFRELYDLKPELQIGGPSNHWVNQSLKGSKLCVEQAASCSVPVLLLQGENDRIVDNNAHTTFQKNAPDCQLITIKNAKHELLFESDVCRNQALSNILDFFQQHRSPLEV</sequence>
<evidence type="ECO:0000313" key="5">
    <source>
        <dbReference type="Proteomes" id="UP000294166"/>
    </source>
</evidence>
<organism evidence="2 4">
    <name type="scientific">Aliivibrio finisterrensis</name>
    <dbReference type="NCBI Taxonomy" id="511998"/>
    <lineage>
        <taxon>Bacteria</taxon>
        <taxon>Pseudomonadati</taxon>
        <taxon>Pseudomonadota</taxon>
        <taxon>Gammaproteobacteria</taxon>
        <taxon>Vibrionales</taxon>
        <taxon>Vibrionaceae</taxon>
        <taxon>Aliivibrio</taxon>
    </lineage>
</organism>
<dbReference type="InterPro" id="IPR051044">
    <property type="entry name" value="MAG_DAG_Lipase"/>
</dbReference>
<protein>
    <submittedName>
        <fullName evidence="2">Alpha/beta fold hydrolase</fullName>
    </submittedName>
</protein>
<name>A0A4Q5KSM1_9GAMM</name>
<dbReference type="GO" id="GO:0016787">
    <property type="term" value="F:hydrolase activity"/>
    <property type="evidence" value="ECO:0007669"/>
    <property type="project" value="UniProtKB-KW"/>
</dbReference>
<dbReference type="Gene3D" id="3.40.50.1820">
    <property type="entry name" value="alpha/beta hydrolase"/>
    <property type="match status" value="1"/>
</dbReference>
<dbReference type="EMBL" id="SEZK01000021">
    <property type="protein sequence ID" value="RYU50423.1"/>
    <property type="molecule type" value="Genomic_DNA"/>
</dbReference>
<dbReference type="Pfam" id="PF12146">
    <property type="entry name" value="Hydrolase_4"/>
    <property type="match status" value="1"/>
</dbReference>
<gene>
    <name evidence="3" type="ORF">ERW53_13270</name>
    <name evidence="2" type="ORF">ERW57_12535</name>
</gene>
<dbReference type="PANTHER" id="PTHR11614">
    <property type="entry name" value="PHOSPHOLIPASE-RELATED"/>
    <property type="match status" value="1"/>
</dbReference>
<dbReference type="Proteomes" id="UP000294166">
    <property type="component" value="Unassembled WGS sequence"/>
</dbReference>
<evidence type="ECO:0000313" key="3">
    <source>
        <dbReference type="EMBL" id="RYU63599.1"/>
    </source>
</evidence>
<dbReference type="RefSeq" id="WP_130048574.1">
    <property type="nucleotide sequence ID" value="NZ_SEZK01000021.1"/>
</dbReference>
<dbReference type="Proteomes" id="UP000294063">
    <property type="component" value="Unassembled WGS sequence"/>
</dbReference>
<dbReference type="PRINTS" id="PR00111">
    <property type="entry name" value="ABHYDROLASE"/>
</dbReference>
<keyword evidence="5" id="KW-1185">Reference proteome</keyword>
<dbReference type="SUPFAM" id="SSF53474">
    <property type="entry name" value="alpha/beta-Hydrolases"/>
    <property type="match status" value="1"/>
</dbReference>
<dbReference type="InterPro" id="IPR000073">
    <property type="entry name" value="AB_hydrolase_1"/>
</dbReference>
<accession>A0A4Q5KSM1</accession>
<feature type="domain" description="Serine aminopeptidase S33" evidence="1">
    <location>
        <begin position="50"/>
        <end position="302"/>
    </location>
</feature>
<dbReference type="InterPro" id="IPR022742">
    <property type="entry name" value="Hydrolase_4"/>
</dbReference>
<reference evidence="4 5" key="1">
    <citation type="submission" date="2019-02" db="EMBL/GenBank/DDBJ databases">
        <title>Genome sequences of Aliivibrio finisterrensis strains from farmed Atlantic salmon.</title>
        <authorList>
            <person name="Bowman J.P."/>
        </authorList>
    </citation>
    <scope>NUCLEOTIDE SEQUENCE [LARGE SCALE GENOMIC DNA]</scope>
    <source>
        <strain evidence="3 5">A21</strain>
        <strain evidence="2 4">A46</strain>
    </source>
</reference>
<dbReference type="EMBL" id="SEZN01000024">
    <property type="protein sequence ID" value="RYU63599.1"/>
    <property type="molecule type" value="Genomic_DNA"/>
</dbReference>
<dbReference type="InterPro" id="IPR029058">
    <property type="entry name" value="AB_hydrolase_fold"/>
</dbReference>
<evidence type="ECO:0000313" key="2">
    <source>
        <dbReference type="EMBL" id="RYU50423.1"/>
    </source>
</evidence>
<keyword evidence="2" id="KW-0378">Hydrolase</keyword>
<dbReference type="AlphaFoldDB" id="A0A4Q5KSM1"/>